<evidence type="ECO:0000313" key="1">
    <source>
        <dbReference type="EMBL" id="MTD01687.1"/>
    </source>
</evidence>
<dbReference type="GO" id="GO:0006203">
    <property type="term" value="P:dGTP catabolic process"/>
    <property type="evidence" value="ECO:0007669"/>
    <property type="project" value="TreeGrafter"/>
</dbReference>
<dbReference type="EMBL" id="WLXI01000040">
    <property type="protein sequence ID" value="MTD01687.1"/>
    <property type="molecule type" value="Genomic_DNA"/>
</dbReference>
<dbReference type="FunFam" id="1.10.3210.10:FF:000014">
    <property type="entry name" value="HD domain-containing protein"/>
    <property type="match status" value="1"/>
</dbReference>
<protein>
    <submittedName>
        <fullName evidence="1">HD domain-containing protein</fullName>
    </submittedName>
</protein>
<dbReference type="InterPro" id="IPR045509">
    <property type="entry name" value="HD_assoc_2"/>
</dbReference>
<dbReference type="PANTHER" id="PTHR11373">
    <property type="entry name" value="DEOXYNUCLEOSIDE TRIPHOSPHATE TRIPHOSPHOHYDROLASE"/>
    <property type="match status" value="1"/>
</dbReference>
<evidence type="ECO:0000313" key="2">
    <source>
        <dbReference type="Proteomes" id="UP000483839"/>
    </source>
</evidence>
<dbReference type="SMART" id="SM00471">
    <property type="entry name" value="HDc"/>
    <property type="match status" value="1"/>
</dbReference>
<dbReference type="SUPFAM" id="SSF109604">
    <property type="entry name" value="HD-domain/PDEase-like"/>
    <property type="match status" value="1"/>
</dbReference>
<dbReference type="GeneID" id="93825896"/>
<comment type="caution">
    <text evidence="1">The sequence shown here is derived from an EMBL/GenBank/DDBJ whole genome shotgun (WGS) entry which is preliminary data.</text>
</comment>
<dbReference type="InterPro" id="IPR003607">
    <property type="entry name" value="HD/PDEase_dom"/>
</dbReference>
<dbReference type="InterPro" id="IPR006674">
    <property type="entry name" value="HD_domain"/>
</dbReference>
<dbReference type="Gene3D" id="1.10.3210.10">
    <property type="entry name" value="Hypothetical protein af1432"/>
    <property type="match status" value="1"/>
</dbReference>
<dbReference type="AlphaFoldDB" id="A0A2X4ER48"/>
<dbReference type="GO" id="GO:0008832">
    <property type="term" value="F:dGTPase activity"/>
    <property type="evidence" value="ECO:0007669"/>
    <property type="project" value="TreeGrafter"/>
</dbReference>
<dbReference type="RefSeq" id="WP_037592333.1">
    <property type="nucleotide sequence ID" value="NZ_BAABQA010000003.1"/>
</dbReference>
<accession>A0A2X4ER48</accession>
<proteinExistence type="predicted"/>
<dbReference type="Proteomes" id="UP000483839">
    <property type="component" value="Unassembled WGS sequence"/>
</dbReference>
<organism evidence="1 2">
    <name type="scientific">Streptococcus uberis</name>
    <dbReference type="NCBI Taxonomy" id="1349"/>
    <lineage>
        <taxon>Bacteria</taxon>
        <taxon>Bacillati</taxon>
        <taxon>Bacillota</taxon>
        <taxon>Bacilli</taxon>
        <taxon>Lactobacillales</taxon>
        <taxon>Streptococcaceae</taxon>
        <taxon>Streptococcus</taxon>
    </lineage>
</organism>
<name>A0A2X4ER48_STRUB</name>
<dbReference type="CDD" id="cd00077">
    <property type="entry name" value="HDc"/>
    <property type="match status" value="1"/>
</dbReference>
<dbReference type="Pfam" id="PF19276">
    <property type="entry name" value="HD_assoc_2"/>
    <property type="match status" value="1"/>
</dbReference>
<reference evidence="1 2" key="1">
    <citation type="submission" date="2019-11" db="EMBL/GenBank/DDBJ databases">
        <title>Streptococcus uberis isolated from clinical mastitis cases on a southeastern Queensland dairy.</title>
        <authorList>
            <person name="Workentine M.L."/>
            <person name="Price R."/>
            <person name="Olchowy T."/>
        </authorList>
    </citation>
    <scope>NUCLEOTIDE SEQUENCE [LARGE SCALE GENOMIC DNA]</scope>
    <source>
        <strain evidence="1 2">OLC4459-A17</strain>
    </source>
</reference>
<dbReference type="Pfam" id="PF01966">
    <property type="entry name" value="HD"/>
    <property type="match status" value="1"/>
</dbReference>
<sequence length="433" mass="50797">MNEKVFRDPVHNYIHINHQVIYDLVNAKEFQRLRRIKQVPTTAFTFHGAEHSRFSHCLGVYEIARRVTEIFEEKYPQVWDKEESLLTMTAGLLHDIGHGAYSHTFEKLFQTDHEAITQEIITNPETEINQILSRVAPDFPDKVASVINHSYPNKQVVQLISSQIDCDRMDYLLRDSYFSAANYGQFDLMRILRVIRPVENGIVFEKNGMHAVEDYIVSRFQMYMQVYFHPASRGVELTLQNLLKRAKRMYEKNPDYICKTAPSLIPFLKNQFTLNDYLFLDDGVLNTYFQTWISSDDHILSDLASRFINRKILKSVTFDEHTEGKLDHLRELVEAVGFNPDYYTGIHVNFDLPYDVYRPETKNPRTQIEMIQKDGSRAELSHLSPIVKTLTGTTYGDRRFYFPKEMLIADDLFAGYKEEFVSYIQNEHFHFPN</sequence>
<dbReference type="PANTHER" id="PTHR11373:SF4">
    <property type="entry name" value="DEOXYNUCLEOSIDE TRIPHOSPHATE TRIPHOSPHOHYDROLASE SAMHD1"/>
    <property type="match status" value="1"/>
</dbReference>
<gene>
    <name evidence="1" type="ORF">GKS16_05310</name>
</gene>
<dbReference type="InterPro" id="IPR050135">
    <property type="entry name" value="dGTPase-like"/>
</dbReference>